<feature type="domain" description="PH" evidence="12">
    <location>
        <begin position="566"/>
        <end position="667"/>
    </location>
</feature>
<dbReference type="Ensembl" id="ENSSSCT00060078828.1">
    <property type="protein sequence ID" value="ENSSSCP00060034079.1"/>
    <property type="gene ID" value="ENSSSCG00060057800.1"/>
</dbReference>
<evidence type="ECO:0000256" key="1">
    <source>
        <dbReference type="ARBA" id="ARBA00004245"/>
    </source>
</evidence>
<dbReference type="InterPro" id="IPR000219">
    <property type="entry name" value="DH_dom"/>
</dbReference>
<dbReference type="CDD" id="cd13236">
    <property type="entry name" value="PH2_FGD1-4"/>
    <property type="match status" value="1"/>
</dbReference>
<dbReference type="InterPro" id="IPR051092">
    <property type="entry name" value="FYVE_RhoGEF_PH"/>
</dbReference>
<dbReference type="SMART" id="SM00064">
    <property type="entry name" value="FYVE"/>
    <property type="match status" value="1"/>
</dbReference>
<dbReference type="GO" id="GO:0005856">
    <property type="term" value="C:cytoskeleton"/>
    <property type="evidence" value="ECO:0007669"/>
    <property type="project" value="UniProtKB-SubCell"/>
</dbReference>
<keyword evidence="9" id="KW-0206">Cytoskeleton</keyword>
<evidence type="ECO:0000259" key="14">
    <source>
        <dbReference type="PROSITE" id="PS50178"/>
    </source>
</evidence>
<feature type="compositionally biased region" description="Acidic residues" evidence="11">
    <location>
        <begin position="126"/>
        <end position="140"/>
    </location>
</feature>
<dbReference type="PROSITE" id="PS50178">
    <property type="entry name" value="ZF_FYVE"/>
    <property type="match status" value="1"/>
</dbReference>
<proteinExistence type="predicted"/>
<evidence type="ECO:0000256" key="5">
    <source>
        <dbReference type="ARBA" id="ARBA00022723"/>
    </source>
</evidence>
<dbReference type="InterPro" id="IPR035899">
    <property type="entry name" value="DBL_dom_sf"/>
</dbReference>
<dbReference type="InterPro" id="IPR011993">
    <property type="entry name" value="PH-like_dom_sf"/>
</dbReference>
<feature type="compositionally biased region" description="Basic and acidic residues" evidence="11">
    <location>
        <begin position="470"/>
        <end position="487"/>
    </location>
</feature>
<feature type="domain" description="PH" evidence="12">
    <location>
        <begin position="407"/>
        <end position="440"/>
    </location>
</feature>
<dbReference type="AlphaFoldDB" id="A0A8D1F6Z1"/>
<dbReference type="Proteomes" id="UP000694722">
    <property type="component" value="Unplaced"/>
</dbReference>
<dbReference type="PANTHER" id="PTHR12673">
    <property type="entry name" value="FACIOGENITAL DYSPLASIA PROTEIN"/>
    <property type="match status" value="1"/>
</dbReference>
<dbReference type="PROSITE" id="PS50010">
    <property type="entry name" value="DH_2"/>
    <property type="match status" value="1"/>
</dbReference>
<feature type="region of interest" description="Disordered" evidence="11">
    <location>
        <begin position="544"/>
        <end position="563"/>
    </location>
</feature>
<dbReference type="SUPFAM" id="SSF48065">
    <property type="entry name" value="DBL homology domain (DH-domain)"/>
    <property type="match status" value="1"/>
</dbReference>
<dbReference type="InterPro" id="IPR017455">
    <property type="entry name" value="Znf_FYVE-rel"/>
</dbReference>
<dbReference type="SUPFAM" id="SSF50729">
    <property type="entry name" value="PH domain-like"/>
    <property type="match status" value="2"/>
</dbReference>
<keyword evidence="6" id="KW-0677">Repeat</keyword>
<dbReference type="Pfam" id="PF00621">
    <property type="entry name" value="RhoGEF"/>
    <property type="match status" value="1"/>
</dbReference>
<keyword evidence="8" id="KW-0862">Zinc</keyword>
<evidence type="ECO:0000313" key="15">
    <source>
        <dbReference type="Ensembl" id="ENSSSCP00040030996.1"/>
    </source>
</evidence>
<feature type="domain" description="FYVE-type" evidence="14">
    <location>
        <begin position="482"/>
        <end position="538"/>
    </location>
</feature>
<dbReference type="InterPro" id="IPR001849">
    <property type="entry name" value="PH_domain"/>
</dbReference>
<keyword evidence="2" id="KW-0963">Cytoplasm</keyword>
<keyword evidence="5" id="KW-0479">Metal-binding</keyword>
<evidence type="ECO:0000256" key="6">
    <source>
        <dbReference type="ARBA" id="ARBA00022737"/>
    </source>
</evidence>
<evidence type="ECO:0000259" key="13">
    <source>
        <dbReference type="PROSITE" id="PS50010"/>
    </source>
</evidence>
<evidence type="ECO:0000313" key="16">
    <source>
        <dbReference type="Proteomes" id="UP000694722"/>
    </source>
</evidence>
<dbReference type="FunFam" id="3.30.40.10:FF:000544">
    <property type="entry name" value="FYVE, RhoGEF and PH domain containing 3"/>
    <property type="match status" value="1"/>
</dbReference>
<dbReference type="Proteomes" id="UP000694723">
    <property type="component" value="Unplaced"/>
</dbReference>
<evidence type="ECO:0000256" key="9">
    <source>
        <dbReference type="ARBA" id="ARBA00023212"/>
    </source>
</evidence>
<keyword evidence="4" id="KW-0344">Guanine-nucleotide releasing factor</keyword>
<protein>
    <recommendedName>
        <fullName evidence="17">FYVE, RhoGEF and PH domain containing 3</fullName>
    </recommendedName>
</protein>
<reference evidence="15" key="1">
    <citation type="submission" date="2025-05" db="UniProtKB">
        <authorList>
            <consortium name="Ensembl"/>
        </authorList>
    </citation>
    <scope>IDENTIFICATION</scope>
</reference>
<dbReference type="PANTHER" id="PTHR12673:SF14">
    <property type="entry name" value="FYVE, RHOGEF AND PH DOMAIN-CONTAINING PROTEIN 3"/>
    <property type="match status" value="1"/>
</dbReference>
<evidence type="ECO:0000256" key="7">
    <source>
        <dbReference type="ARBA" id="ARBA00022771"/>
    </source>
</evidence>
<dbReference type="Pfam" id="PF00169">
    <property type="entry name" value="PH"/>
    <property type="match status" value="1"/>
</dbReference>
<dbReference type="InterPro" id="IPR035941">
    <property type="entry name" value="FGD1-4_PH2"/>
</dbReference>
<name>A0A8D1F6Z1_PIG</name>
<dbReference type="FunFam" id="1.20.900.10:FF:000013">
    <property type="entry name" value="FYVE, RhoGEF and PH domain-containing protein 4"/>
    <property type="match status" value="1"/>
</dbReference>
<feature type="region of interest" description="Disordered" evidence="11">
    <location>
        <begin position="452"/>
        <end position="491"/>
    </location>
</feature>
<feature type="domain" description="DH" evidence="13">
    <location>
        <begin position="159"/>
        <end position="343"/>
    </location>
</feature>
<dbReference type="SUPFAM" id="SSF57903">
    <property type="entry name" value="FYVE/PHD zinc finger"/>
    <property type="match status" value="1"/>
</dbReference>
<keyword evidence="7 10" id="KW-0863">Zinc-finger</keyword>
<dbReference type="GO" id="GO:0008270">
    <property type="term" value="F:zinc ion binding"/>
    <property type="evidence" value="ECO:0007669"/>
    <property type="project" value="UniProtKB-KW"/>
</dbReference>
<dbReference type="Gene3D" id="2.30.29.30">
    <property type="entry name" value="Pleckstrin-homology domain (PH domain)/Phosphotyrosine-binding domain (PTB)"/>
    <property type="match status" value="3"/>
</dbReference>
<dbReference type="SMART" id="SM00325">
    <property type="entry name" value="RhoGEF"/>
    <property type="match status" value="1"/>
</dbReference>
<dbReference type="Gene3D" id="3.30.40.10">
    <property type="entry name" value="Zinc/RING finger domain, C3HC4 (zinc finger)"/>
    <property type="match status" value="1"/>
</dbReference>
<feature type="compositionally biased region" description="Polar residues" evidence="11">
    <location>
        <begin position="49"/>
        <end position="58"/>
    </location>
</feature>
<evidence type="ECO:0000256" key="10">
    <source>
        <dbReference type="PROSITE-ProRule" id="PRU00091"/>
    </source>
</evidence>
<dbReference type="Ensembl" id="ENSSSCT00040072569.1">
    <property type="protein sequence ID" value="ENSSSCP00040030996.1"/>
    <property type="gene ID" value="ENSSSCG00040052770.1"/>
</dbReference>
<evidence type="ECO:0008006" key="17">
    <source>
        <dbReference type="Google" id="ProtNLM"/>
    </source>
</evidence>
<dbReference type="Pfam" id="PF01363">
    <property type="entry name" value="FYVE"/>
    <property type="match status" value="1"/>
</dbReference>
<accession>A0A8D1F6Z1</accession>
<evidence type="ECO:0000256" key="2">
    <source>
        <dbReference type="ARBA" id="ARBA00022490"/>
    </source>
</evidence>
<dbReference type="PROSITE" id="PS50003">
    <property type="entry name" value="PH_DOMAIN"/>
    <property type="match status" value="2"/>
</dbReference>
<organism evidence="15 16">
    <name type="scientific">Sus scrofa</name>
    <name type="common">Pig</name>
    <dbReference type="NCBI Taxonomy" id="9823"/>
    <lineage>
        <taxon>Eukaryota</taxon>
        <taxon>Metazoa</taxon>
        <taxon>Chordata</taxon>
        <taxon>Craniata</taxon>
        <taxon>Vertebrata</taxon>
        <taxon>Euteleostomi</taxon>
        <taxon>Mammalia</taxon>
        <taxon>Eutheria</taxon>
        <taxon>Laurasiatheria</taxon>
        <taxon>Artiodactyla</taxon>
        <taxon>Suina</taxon>
        <taxon>Suidae</taxon>
        <taxon>Sus</taxon>
    </lineage>
</organism>
<dbReference type="InterPro" id="IPR000306">
    <property type="entry name" value="Znf_FYVE"/>
</dbReference>
<evidence type="ECO:0000256" key="8">
    <source>
        <dbReference type="ARBA" id="ARBA00022833"/>
    </source>
</evidence>
<dbReference type="GO" id="GO:0005085">
    <property type="term" value="F:guanyl-nucleotide exchange factor activity"/>
    <property type="evidence" value="ECO:0007669"/>
    <property type="project" value="UniProtKB-KW"/>
</dbReference>
<evidence type="ECO:0000256" key="4">
    <source>
        <dbReference type="ARBA" id="ARBA00022658"/>
    </source>
</evidence>
<evidence type="ECO:0000259" key="12">
    <source>
        <dbReference type="PROSITE" id="PS50003"/>
    </source>
</evidence>
<dbReference type="InterPro" id="IPR013083">
    <property type="entry name" value="Znf_RING/FYVE/PHD"/>
</dbReference>
<dbReference type="CDD" id="cd15740">
    <property type="entry name" value="FYVE_FGD3"/>
    <property type="match status" value="1"/>
</dbReference>
<feature type="region of interest" description="Disordered" evidence="11">
    <location>
        <begin position="1"/>
        <end position="153"/>
    </location>
</feature>
<dbReference type="SMART" id="SM00233">
    <property type="entry name" value="PH"/>
    <property type="match status" value="2"/>
</dbReference>
<dbReference type="CDD" id="cd00160">
    <property type="entry name" value="RhoGEF"/>
    <property type="match status" value="1"/>
</dbReference>
<comment type="subcellular location">
    <subcellularLocation>
        <location evidence="1">Cytoplasm</location>
        <location evidence="1">Cytoskeleton</location>
    </subcellularLocation>
</comment>
<keyword evidence="3" id="KW-0597">Phosphoprotein</keyword>
<dbReference type="InterPro" id="IPR011011">
    <property type="entry name" value="Znf_FYVE_PHD"/>
</dbReference>
<dbReference type="Gene3D" id="1.20.900.10">
    <property type="entry name" value="Dbl homology (DH) domain"/>
    <property type="match status" value="1"/>
</dbReference>
<evidence type="ECO:0000256" key="3">
    <source>
        <dbReference type="ARBA" id="ARBA00022553"/>
    </source>
</evidence>
<evidence type="ECO:0000256" key="11">
    <source>
        <dbReference type="SAM" id="MobiDB-lite"/>
    </source>
</evidence>
<sequence>MPPAPIAALGEPDAGPSSSSLELPSTDPGKLQALPVGPGVHCGDPASGSPDSQVSVGDSPQDMGSIGEPSSSTKIPNRDSGIDSPSCSVVSEHFPCEEGSEAAPGPTIKGLHPETAPEGTTPREEADSDVGEGSSEEPEAENSLPRADADPAKCSKPQKLLHIAQELLHTEETYVKRLHLLDQVFCTQLTEAGIPSEVTTGIFSNISSIYRFHGQFLLPELQTRITTEWDTNPRLGDILQKLAPFLKMYGEYVKNFDRAVELVSTWTQRSPLFKDIVQGIQKQEMCGNLTLQHHMLEPVQRVPRYELLLKDYLKRLPEDAPDWKDAERSLELISTAANHSNAAIRKMEKMHKLLEVYERLGGEEDIVNPANELIKEGHIQKLSAKNGTAQDRHLFLVQDSIKPNSAHTFIITGKKRSLELQTRTEEEKKEWIQVIEATIEKHKQNSQTFKAFSGSFGQDEDSSFTADPPLEPRRASSRTRRDKEKQGCRSCGETFNSITKRKHHCKLCGAVICGKCSEFKAENGRQSRVCRECFLTQPAAPLNPSPDVPLESKQSTEKPAAVDHPPSLLCGPLQVSDGSTAWSKVWAAIPESGPPELVLRLHGGSQDGQLLCAIPLSGCRVSVPDPADRLDARHMWRLQQGQQCWCLSAPSVELQQQWLEALSMAARRPPALAAP</sequence>